<feature type="region of interest" description="Disordered" evidence="2">
    <location>
        <begin position="346"/>
        <end position="427"/>
    </location>
</feature>
<dbReference type="Pfam" id="PF00077">
    <property type="entry name" value="RVP"/>
    <property type="match status" value="1"/>
</dbReference>
<evidence type="ECO:0000259" key="3">
    <source>
        <dbReference type="Pfam" id="PF00077"/>
    </source>
</evidence>
<evidence type="ECO:0000313" key="5">
    <source>
        <dbReference type="Proteomes" id="UP000887013"/>
    </source>
</evidence>
<name>A0A8X6JWF9_NEPPI</name>
<comment type="caution">
    <text evidence="4">The sequence shown here is derived from an EMBL/GenBank/DDBJ whole genome shotgun (WGS) entry which is preliminary data.</text>
</comment>
<dbReference type="SUPFAM" id="SSF68906">
    <property type="entry name" value="SAP domain"/>
    <property type="match status" value="1"/>
</dbReference>
<dbReference type="PANTHER" id="PTHR15503:SF45">
    <property type="entry name" value="RNA-DIRECTED DNA POLYMERASE HOMOLOG"/>
    <property type="match status" value="1"/>
</dbReference>
<dbReference type="AlphaFoldDB" id="A0A8X6JWF9"/>
<dbReference type="Proteomes" id="UP000887013">
    <property type="component" value="Unassembled WGS sequence"/>
</dbReference>
<feature type="compositionally biased region" description="Low complexity" evidence="2">
    <location>
        <begin position="397"/>
        <end position="424"/>
    </location>
</feature>
<dbReference type="EMBL" id="BMAW01047952">
    <property type="protein sequence ID" value="GFS63510.1"/>
    <property type="molecule type" value="Genomic_DNA"/>
</dbReference>
<feature type="region of interest" description="Disordered" evidence="2">
    <location>
        <begin position="866"/>
        <end position="889"/>
    </location>
</feature>
<dbReference type="Gene3D" id="1.10.720.30">
    <property type="entry name" value="SAP domain"/>
    <property type="match status" value="1"/>
</dbReference>
<sequence length="889" mass="101586">MSTNADIIFDSLESHPLQNLTIVQLKKELRFRNLSLTRNKNDLMLRIVEENKRKNEGTLDELNTLRMQYFNDEETPSDRNLLMEIESLRKQVELLSNSATQSPLSMPPPSQIDPNIAAILSTLMEMQKQFLERQANSIQIFKGEIIENALEWLKDVERISTLANWSDELKLTNAISRLSGSAKNWQLTTGKNFNDWITWKTTLASRFKRRITMQEFLAHQSKRKLKHNESLGDYIYSKDTLLEKAPFTIPQPDRISMIIGNITEEKWQIALATQNSNTVEELIDRATALDAIRSAKQEHKKHSTKSQIRSSYTYYEQRRKYNSITDDVRDITCWRCGIKGHASFMCSLPPPPPPRGSTIAQPRNTSRQNQYFNSQTSAQFPSSSSSTSSNNHALVETTSLNSSNSRRNNNNRNSTSGRSTTANNPSIHCIRTQTNRSALIPVIINNDTEIQALCDPCADITVIQESCVPSDIVIHPWNEGQFQVVDHEIKPICWISLNIIVGNVEHMMPKIGICTQLPFKLILGFDCIGKFTDVFYANDNNIGLCPYVEFKIELQHENPIRCRPYRLSEPDRQFLKTQIQKWLKQGICRHSNSPYAAPTFIVDQPFHESTPRRVVVNFSRTINSITKIDPHPIDQMENAIKSTADAAEENIKPEPCIEFHQPIVTQNSPFRIPKCKLFRRGARKMRAEAANNVYETHLENKQRFDLHHRSHSFTAGDLVLCDWPKNGDHKLSPIFKGPFMIERPVGVEGLKSKYVLSETTHISNQLETQRETSNILVEWNCTEVHVEEMEWESSEGDEPMDCENIPEVRYAKKSKVSELFDIKTNFTFQHSTTPSEPNEVSKPVIPNTFFQVKRTAPAEKKVSLPVNVKENSPLQVTPTPPQAKKVSSG</sequence>
<evidence type="ECO:0000256" key="2">
    <source>
        <dbReference type="SAM" id="MobiDB-lite"/>
    </source>
</evidence>
<feature type="compositionally biased region" description="Low complexity" evidence="2">
    <location>
        <begin position="374"/>
        <end position="389"/>
    </location>
</feature>
<reference evidence="4" key="1">
    <citation type="submission" date="2020-08" db="EMBL/GenBank/DDBJ databases">
        <title>Multicomponent nature underlies the extraordinary mechanical properties of spider dragline silk.</title>
        <authorList>
            <person name="Kono N."/>
            <person name="Nakamura H."/>
            <person name="Mori M."/>
            <person name="Yoshida Y."/>
            <person name="Ohtoshi R."/>
            <person name="Malay A.D."/>
            <person name="Moran D.A.P."/>
            <person name="Tomita M."/>
            <person name="Numata K."/>
            <person name="Arakawa K."/>
        </authorList>
    </citation>
    <scope>NUCLEOTIDE SEQUENCE</scope>
</reference>
<proteinExistence type="predicted"/>
<dbReference type="InterPro" id="IPR036361">
    <property type="entry name" value="SAP_dom_sf"/>
</dbReference>
<dbReference type="InterPro" id="IPR018061">
    <property type="entry name" value="Retropepsins"/>
</dbReference>
<keyword evidence="1" id="KW-0378">Hydrolase</keyword>
<evidence type="ECO:0000313" key="4">
    <source>
        <dbReference type="EMBL" id="GFS63510.1"/>
    </source>
</evidence>
<dbReference type="PANTHER" id="PTHR15503">
    <property type="entry name" value="LDOC1 RELATED"/>
    <property type="match status" value="1"/>
</dbReference>
<dbReference type="Gene3D" id="3.10.10.10">
    <property type="entry name" value="HIV Type 1 Reverse Transcriptase, subunit A, domain 1"/>
    <property type="match status" value="1"/>
</dbReference>
<evidence type="ECO:0000256" key="1">
    <source>
        <dbReference type="ARBA" id="ARBA00022801"/>
    </source>
</evidence>
<feature type="compositionally biased region" description="Polar residues" evidence="2">
    <location>
        <begin position="358"/>
        <end position="373"/>
    </location>
</feature>
<accession>A0A8X6JWF9</accession>
<dbReference type="OrthoDB" id="7288680at2759"/>
<dbReference type="InterPro" id="IPR032567">
    <property type="entry name" value="RTL1-rel"/>
</dbReference>
<dbReference type="GO" id="GO:0016787">
    <property type="term" value="F:hydrolase activity"/>
    <property type="evidence" value="ECO:0007669"/>
    <property type="project" value="UniProtKB-KW"/>
</dbReference>
<feature type="domain" description="Retropepsins" evidence="3">
    <location>
        <begin position="439"/>
        <end position="530"/>
    </location>
</feature>
<dbReference type="GO" id="GO:0071897">
    <property type="term" value="P:DNA biosynthetic process"/>
    <property type="evidence" value="ECO:0007669"/>
    <property type="project" value="UniProtKB-ARBA"/>
</dbReference>
<gene>
    <name evidence="4" type="ORF">NPIL_606041</name>
</gene>
<keyword evidence="5" id="KW-1185">Reference proteome</keyword>
<dbReference type="SUPFAM" id="SSF56672">
    <property type="entry name" value="DNA/RNA polymerases"/>
    <property type="match status" value="1"/>
</dbReference>
<organism evidence="4 5">
    <name type="scientific">Nephila pilipes</name>
    <name type="common">Giant wood spider</name>
    <name type="synonym">Nephila maculata</name>
    <dbReference type="NCBI Taxonomy" id="299642"/>
    <lineage>
        <taxon>Eukaryota</taxon>
        <taxon>Metazoa</taxon>
        <taxon>Ecdysozoa</taxon>
        <taxon>Arthropoda</taxon>
        <taxon>Chelicerata</taxon>
        <taxon>Arachnida</taxon>
        <taxon>Araneae</taxon>
        <taxon>Araneomorphae</taxon>
        <taxon>Entelegynae</taxon>
        <taxon>Araneoidea</taxon>
        <taxon>Nephilidae</taxon>
        <taxon>Nephila</taxon>
    </lineage>
</organism>
<protein>
    <recommendedName>
        <fullName evidence="3">Retropepsins domain-containing protein</fullName>
    </recommendedName>
</protein>
<dbReference type="InterPro" id="IPR043502">
    <property type="entry name" value="DNA/RNA_pol_sf"/>
</dbReference>